<dbReference type="Pfam" id="PF25107">
    <property type="entry name" value="VWA7_N"/>
    <property type="match status" value="1"/>
</dbReference>
<keyword evidence="2" id="KW-0964">Secreted</keyword>
<dbReference type="Proteomes" id="UP000694523">
    <property type="component" value="Unplaced"/>
</dbReference>
<dbReference type="Pfam" id="PF25106">
    <property type="entry name" value="VWA_4"/>
    <property type="match status" value="1"/>
</dbReference>
<feature type="chain" id="PRO_5034185625" description="von Willebrand factor A domain-containing protein 7-like" evidence="6">
    <location>
        <begin position="19"/>
        <end position="987"/>
    </location>
</feature>
<evidence type="ECO:0000259" key="9">
    <source>
        <dbReference type="Pfam" id="PF25106"/>
    </source>
</evidence>
<reference evidence="11" key="1">
    <citation type="submission" date="2025-08" db="UniProtKB">
        <authorList>
            <consortium name="Ensembl"/>
        </authorList>
    </citation>
    <scope>IDENTIFICATION</scope>
</reference>
<name>A0A8C6T049_9GOBI</name>
<dbReference type="SUPFAM" id="SSF53300">
    <property type="entry name" value="vWA-like"/>
    <property type="match status" value="1"/>
</dbReference>
<evidence type="ECO:0000256" key="5">
    <source>
        <dbReference type="SAM" id="MobiDB-lite"/>
    </source>
</evidence>
<evidence type="ECO:0000313" key="12">
    <source>
        <dbReference type="Proteomes" id="UP000694523"/>
    </source>
</evidence>
<evidence type="ECO:0000256" key="4">
    <source>
        <dbReference type="ARBA" id="ARBA00023180"/>
    </source>
</evidence>
<feature type="domain" description="VWA7 N-terminal" evidence="10">
    <location>
        <begin position="64"/>
        <end position="287"/>
    </location>
</feature>
<evidence type="ECO:0000256" key="1">
    <source>
        <dbReference type="ARBA" id="ARBA00004613"/>
    </source>
</evidence>
<dbReference type="Ensembl" id="ENSNMLT00000015543.1">
    <property type="protein sequence ID" value="ENSNMLP00000013817.1"/>
    <property type="gene ID" value="ENSNMLG00000009254.1"/>
</dbReference>
<feature type="domain" description="Hemicentin/VWA7 galactose-binding" evidence="7">
    <location>
        <begin position="471"/>
        <end position="561"/>
    </location>
</feature>
<feature type="signal peptide" evidence="6">
    <location>
        <begin position="1"/>
        <end position="18"/>
    </location>
</feature>
<dbReference type="InterPro" id="IPR056862">
    <property type="entry name" value="VWA7_N"/>
</dbReference>
<evidence type="ECO:0008006" key="13">
    <source>
        <dbReference type="Google" id="ProtNLM"/>
    </source>
</evidence>
<feature type="region of interest" description="Disordered" evidence="5">
    <location>
        <begin position="903"/>
        <end position="958"/>
    </location>
</feature>
<comment type="subcellular location">
    <subcellularLocation>
        <location evidence="1">Secreted</location>
    </subcellularLocation>
</comment>
<dbReference type="GO" id="GO:0005576">
    <property type="term" value="C:extracellular region"/>
    <property type="evidence" value="ECO:0007669"/>
    <property type="project" value="UniProtKB-SubCell"/>
</dbReference>
<sequence>MSASVLLSLLLVSTGVNGFKVDFGKNNSQSHWEITETAILNVTARSCHDLAQSEDRDFTFPASLTAESLLEACAAKSSARDFAINTFYIKAFNALVNTDYALIPSRHFDDESFHEGKKHITDGLDAVKASIKEENYVAARTKLGEILHTLQDFYSHSNWIEMGNVHPNTGLIKKNATIGNITAKDRPTCRNCTTDCTNNILEDILNEKLLTSAYFSPLSSNSKPKGKCSHGGIQDKTRHTEATGGINKDSLNSSHGHLHTKAAEVATAATYELLDDVRAAAGDKSFLRMMGVSPGKALCFVIDTTGSMGFDIEAVQHVTSTIISNLQGSINEPSVYILVPFNDPDFGPETRTTDLTTFKQAIDALTPSGGGDEPEMSLSALQLALTAAPFGSEIYLFTDATAKDSHLKNIVIALIERTQSVVNFVISKETLQEPIYTDVAKASGGLLVKGSKGDVFPAIKVFLDASSSNLVTLLHIIRNPGKPENFTFTVDGTETDIIIFITGTTTKDFALISPSGTAQDTTGSQTVGDLLTLKLKTEVGQWEIRMRSTKPYTLKITAQSSTDFFFTFLKPSQVRSEGYAIMTNRPAAGFSAELMVILFGSDTATLTEVNLVYLSGSVPLKGNVTEQGNNTYLVSFENIPSEEFSVLVKLQHGSITGSTPGTSQRQSTTSVKASSISVDIKSDSVFEPNSTLSAIITVSTRGTGGNFTTRAINNKGFDAKVSPSTVTVPEGGSANATVQMTAPVNTSGTEVTLVVEVEAPRASDMNYVVSTFIVLTEVNDSSAPVFERLTPEPNCSDICSSSTWQLSIHVTDNTAIDRVYVRQGNGTLSTSRISGKEWRASYEASCCSPTVEMVAVDGVGNVEYFLYTVSKTSATTTTAKPTTTQSESTTTTRPITTLVTSTRKTTATTQRTTTLTSSAATTLPVSASTHPTTTTPVPTTTTETTTTTGTPTTTTTTTTTTTVSVAPKTLQSSLLCIIISLLASQLK</sequence>
<evidence type="ECO:0000259" key="8">
    <source>
        <dbReference type="Pfam" id="PF23619"/>
    </source>
</evidence>
<keyword evidence="3 6" id="KW-0732">Signal</keyword>
<evidence type="ECO:0000256" key="3">
    <source>
        <dbReference type="ARBA" id="ARBA00022729"/>
    </source>
</evidence>
<dbReference type="InterPro" id="IPR052577">
    <property type="entry name" value="VWA7"/>
</dbReference>
<keyword evidence="12" id="KW-1185">Reference proteome</keyword>
<evidence type="ECO:0000256" key="2">
    <source>
        <dbReference type="ARBA" id="ARBA00022525"/>
    </source>
</evidence>
<dbReference type="InterPro" id="IPR056475">
    <property type="entry name" value="GBD_Hemicentin/VWA7"/>
</dbReference>
<dbReference type="Gene3D" id="3.40.50.410">
    <property type="entry name" value="von Willebrand factor, type A domain"/>
    <property type="match status" value="1"/>
</dbReference>
<evidence type="ECO:0000259" key="7">
    <source>
        <dbReference type="Pfam" id="PF23560"/>
    </source>
</evidence>
<accession>A0A8C6T049</accession>
<evidence type="ECO:0000259" key="10">
    <source>
        <dbReference type="Pfam" id="PF25107"/>
    </source>
</evidence>
<reference evidence="11" key="2">
    <citation type="submission" date="2025-09" db="UniProtKB">
        <authorList>
            <consortium name="Ensembl"/>
        </authorList>
    </citation>
    <scope>IDENTIFICATION</scope>
</reference>
<dbReference type="AlphaFoldDB" id="A0A8C6T049"/>
<feature type="domain" description="VWA7 Ig-like" evidence="8">
    <location>
        <begin position="678"/>
        <end position="775"/>
    </location>
</feature>
<dbReference type="Pfam" id="PF23560">
    <property type="entry name" value="GBD_Hemicentin"/>
    <property type="match status" value="1"/>
</dbReference>
<evidence type="ECO:0000313" key="11">
    <source>
        <dbReference type="Ensembl" id="ENSNMLP00000013817.1"/>
    </source>
</evidence>
<dbReference type="InterPro" id="IPR036465">
    <property type="entry name" value="vWFA_dom_sf"/>
</dbReference>
<dbReference type="Pfam" id="PF23619">
    <property type="entry name" value="Ig_VWA7"/>
    <property type="match status" value="1"/>
</dbReference>
<evidence type="ECO:0000256" key="6">
    <source>
        <dbReference type="SAM" id="SignalP"/>
    </source>
</evidence>
<organism evidence="11 12">
    <name type="scientific">Neogobius melanostomus</name>
    <name type="common">round goby</name>
    <dbReference type="NCBI Taxonomy" id="47308"/>
    <lineage>
        <taxon>Eukaryota</taxon>
        <taxon>Metazoa</taxon>
        <taxon>Chordata</taxon>
        <taxon>Craniata</taxon>
        <taxon>Vertebrata</taxon>
        <taxon>Euteleostomi</taxon>
        <taxon>Actinopterygii</taxon>
        <taxon>Neopterygii</taxon>
        <taxon>Teleostei</taxon>
        <taxon>Neoteleostei</taxon>
        <taxon>Acanthomorphata</taxon>
        <taxon>Gobiaria</taxon>
        <taxon>Gobiiformes</taxon>
        <taxon>Gobioidei</taxon>
        <taxon>Gobiidae</taxon>
        <taxon>Benthophilinae</taxon>
        <taxon>Neogobiini</taxon>
        <taxon>Neogobius</taxon>
    </lineage>
</organism>
<feature type="domain" description="Hemicentin-1-like von Willebrand factor A" evidence="9">
    <location>
        <begin position="297"/>
        <end position="449"/>
    </location>
</feature>
<dbReference type="InterPro" id="IPR057615">
    <property type="entry name" value="Ig_VWA7"/>
</dbReference>
<dbReference type="CDD" id="cd00198">
    <property type="entry name" value="vWFA"/>
    <property type="match status" value="1"/>
</dbReference>
<dbReference type="PANTHER" id="PTHR14905:SF18">
    <property type="entry name" value="VON WILLEBRAND FACTOR A DOMAIN-CONTAINING 10, TANDEM DUPLICATE 1-RELATED"/>
    <property type="match status" value="1"/>
</dbReference>
<dbReference type="PANTHER" id="PTHR14905">
    <property type="entry name" value="NG37"/>
    <property type="match status" value="1"/>
</dbReference>
<protein>
    <recommendedName>
        <fullName evidence="13">von Willebrand factor A domain-containing protein 7-like</fullName>
    </recommendedName>
</protein>
<keyword evidence="4" id="KW-0325">Glycoprotein</keyword>
<proteinExistence type="predicted"/>
<dbReference type="InterPro" id="IPR056861">
    <property type="entry name" value="HMCN1-like_VWA"/>
</dbReference>